<dbReference type="Proteomes" id="UP001057877">
    <property type="component" value="Chromosome"/>
</dbReference>
<reference evidence="1" key="1">
    <citation type="submission" date="2022-01" db="EMBL/GenBank/DDBJ databases">
        <title>Paenibacillus spongiae sp. nov., isolated from marine sponge.</title>
        <authorList>
            <person name="Li Z."/>
            <person name="Zhang M."/>
        </authorList>
    </citation>
    <scope>NUCLEOTIDE SEQUENCE</scope>
    <source>
        <strain evidence="1">PHS-Z3</strain>
    </source>
</reference>
<dbReference type="Gene3D" id="3.30.70.1280">
    <property type="entry name" value="SP0830-like domains"/>
    <property type="match status" value="1"/>
</dbReference>
<dbReference type="RefSeq" id="WP_258383581.1">
    <property type="nucleotide sequence ID" value="NZ_CP091430.1"/>
</dbReference>
<keyword evidence="2" id="KW-1185">Reference proteome</keyword>
<dbReference type="Pfam" id="PF08002">
    <property type="entry name" value="DUF1697"/>
    <property type="match status" value="1"/>
</dbReference>
<accession>A0ABY5S589</accession>
<proteinExistence type="predicted"/>
<organism evidence="1 2">
    <name type="scientific">Paenibacillus spongiae</name>
    <dbReference type="NCBI Taxonomy" id="2909671"/>
    <lineage>
        <taxon>Bacteria</taxon>
        <taxon>Bacillati</taxon>
        <taxon>Bacillota</taxon>
        <taxon>Bacilli</taxon>
        <taxon>Bacillales</taxon>
        <taxon>Paenibacillaceae</taxon>
        <taxon>Paenibacillus</taxon>
    </lineage>
</organism>
<dbReference type="PANTHER" id="PTHR36439:SF1">
    <property type="entry name" value="DUF1697 DOMAIN-CONTAINING PROTEIN"/>
    <property type="match status" value="1"/>
</dbReference>
<sequence>MKSYVAWLRGINVSGQKLIKMDHLKMIFESLQLSSVTTYIQSGNVLFLSDDLDTEALTLRIEKGLYEALGYEVPVIIRTVEELESVIANNPYDLNAFTEKDKLYVTFLSKKPSPEAVEALMAFQNEIDEFHIQDREVYILVHSSYGKTLFSNNFIEKKLRVSGTTRNWATINKMISLHRNRKG</sequence>
<evidence type="ECO:0000313" key="1">
    <source>
        <dbReference type="EMBL" id="UVI27493.1"/>
    </source>
</evidence>
<evidence type="ECO:0000313" key="2">
    <source>
        <dbReference type="Proteomes" id="UP001057877"/>
    </source>
</evidence>
<dbReference type="InterPro" id="IPR012545">
    <property type="entry name" value="DUF1697"/>
</dbReference>
<protein>
    <submittedName>
        <fullName evidence="1">DUF1697 domain-containing protein</fullName>
    </submittedName>
</protein>
<dbReference type="EMBL" id="CP091430">
    <property type="protein sequence ID" value="UVI27493.1"/>
    <property type="molecule type" value="Genomic_DNA"/>
</dbReference>
<dbReference type="SUPFAM" id="SSF160379">
    <property type="entry name" value="SP0830-like"/>
    <property type="match status" value="1"/>
</dbReference>
<name>A0ABY5S589_9BACL</name>
<dbReference type="PIRSF" id="PIRSF008502">
    <property type="entry name" value="UCP008502"/>
    <property type="match status" value="1"/>
</dbReference>
<gene>
    <name evidence="1" type="ORF">L1F29_18665</name>
</gene>
<dbReference type="PANTHER" id="PTHR36439">
    <property type="entry name" value="BLL4334 PROTEIN"/>
    <property type="match status" value="1"/>
</dbReference>